<feature type="transmembrane region" description="Helical" evidence="15">
    <location>
        <begin position="198"/>
        <end position="218"/>
    </location>
</feature>
<keyword evidence="11" id="KW-1278">Translocase</keyword>
<dbReference type="InterPro" id="IPR021993">
    <property type="entry name" value="ATPase-cat-bd"/>
</dbReference>
<dbReference type="Gene3D" id="2.70.150.10">
    <property type="entry name" value="Calcium-transporting ATPase, cytoplasmic transduction domain A"/>
    <property type="match status" value="1"/>
</dbReference>
<keyword evidence="4 15" id="KW-1003">Cell membrane</keyword>
<dbReference type="NCBIfam" id="TIGR01494">
    <property type="entry name" value="ATPase_P-type"/>
    <property type="match status" value="1"/>
</dbReference>
<dbReference type="GO" id="GO:0005886">
    <property type="term" value="C:plasma membrane"/>
    <property type="evidence" value="ECO:0007669"/>
    <property type="project" value="UniProtKB-SubCell"/>
</dbReference>
<dbReference type="PANTHER" id="PTHR43520:SF5">
    <property type="entry name" value="CATION-TRANSPORTING P-TYPE ATPASE-RELATED"/>
    <property type="match status" value="1"/>
</dbReference>
<evidence type="ECO:0000256" key="4">
    <source>
        <dbReference type="ARBA" id="ARBA00022475"/>
    </source>
</evidence>
<dbReference type="PROSITE" id="PS01229">
    <property type="entry name" value="COF_2"/>
    <property type="match status" value="1"/>
</dbReference>
<evidence type="ECO:0000259" key="16">
    <source>
        <dbReference type="PROSITE" id="PS50846"/>
    </source>
</evidence>
<name>A0A2G6PE65_9GAMM</name>
<dbReference type="Gene3D" id="3.40.50.1000">
    <property type="entry name" value="HAD superfamily/HAD-like"/>
    <property type="match status" value="1"/>
</dbReference>
<dbReference type="InterPro" id="IPR059000">
    <property type="entry name" value="ATPase_P-type_domA"/>
</dbReference>
<dbReference type="InterPro" id="IPR036412">
    <property type="entry name" value="HAD-like_sf"/>
</dbReference>
<dbReference type="InterPro" id="IPR023299">
    <property type="entry name" value="ATPase_P-typ_cyto_dom_N"/>
</dbReference>
<dbReference type="GO" id="GO:0016887">
    <property type="term" value="F:ATP hydrolysis activity"/>
    <property type="evidence" value="ECO:0007669"/>
    <property type="project" value="InterPro"/>
</dbReference>
<dbReference type="PROSITE" id="PS50846">
    <property type="entry name" value="HMA_2"/>
    <property type="match status" value="1"/>
</dbReference>
<keyword evidence="5" id="KW-0597">Phosphoprotein</keyword>
<dbReference type="InterPro" id="IPR036163">
    <property type="entry name" value="HMA_dom_sf"/>
</dbReference>
<keyword evidence="10" id="KW-0460">Magnesium</keyword>
<evidence type="ECO:0000256" key="10">
    <source>
        <dbReference type="ARBA" id="ARBA00022842"/>
    </source>
</evidence>
<dbReference type="FunFam" id="2.70.150.10:FF:000002">
    <property type="entry name" value="Copper-transporting ATPase 1, putative"/>
    <property type="match status" value="1"/>
</dbReference>
<dbReference type="GO" id="GO:0055070">
    <property type="term" value="P:copper ion homeostasis"/>
    <property type="evidence" value="ECO:0007669"/>
    <property type="project" value="TreeGrafter"/>
</dbReference>
<keyword evidence="13" id="KW-0406">Ion transport</keyword>
<dbReference type="AlphaFoldDB" id="A0A2G6PE65"/>
<evidence type="ECO:0000256" key="13">
    <source>
        <dbReference type="ARBA" id="ARBA00023065"/>
    </source>
</evidence>
<dbReference type="PROSITE" id="PS00154">
    <property type="entry name" value="ATPASE_E1_E2"/>
    <property type="match status" value="1"/>
</dbReference>
<evidence type="ECO:0000256" key="11">
    <source>
        <dbReference type="ARBA" id="ARBA00022967"/>
    </source>
</evidence>
<evidence type="ECO:0000256" key="5">
    <source>
        <dbReference type="ARBA" id="ARBA00022553"/>
    </source>
</evidence>
<dbReference type="GO" id="GO:0005507">
    <property type="term" value="F:copper ion binding"/>
    <property type="evidence" value="ECO:0007669"/>
    <property type="project" value="TreeGrafter"/>
</dbReference>
<evidence type="ECO:0000256" key="7">
    <source>
        <dbReference type="ARBA" id="ARBA00022723"/>
    </source>
</evidence>
<keyword evidence="14 15" id="KW-0472">Membrane</keyword>
<dbReference type="InterPro" id="IPR008250">
    <property type="entry name" value="ATPase_P-typ_transduc_dom_A_sf"/>
</dbReference>
<keyword evidence="9 15" id="KW-0067">ATP-binding</keyword>
<proteinExistence type="inferred from homology"/>
<feature type="transmembrane region" description="Helical" evidence="15">
    <location>
        <begin position="783"/>
        <end position="802"/>
    </location>
</feature>
<dbReference type="Gene3D" id="3.30.70.100">
    <property type="match status" value="1"/>
</dbReference>
<dbReference type="InterPro" id="IPR018303">
    <property type="entry name" value="ATPase_P-typ_P_site"/>
</dbReference>
<evidence type="ECO:0000256" key="8">
    <source>
        <dbReference type="ARBA" id="ARBA00022741"/>
    </source>
</evidence>
<dbReference type="Pfam" id="PF00702">
    <property type="entry name" value="Hydrolase"/>
    <property type="match status" value="1"/>
</dbReference>
<comment type="subcellular location">
    <subcellularLocation>
        <location evidence="1">Cell membrane</location>
        <topology evidence="1">Multi-pass membrane protein</topology>
    </subcellularLocation>
</comment>
<feature type="transmembrane region" description="Helical" evidence="15">
    <location>
        <begin position="230"/>
        <end position="251"/>
    </location>
</feature>
<gene>
    <name evidence="17" type="ORF">CSA09_04690</name>
</gene>
<evidence type="ECO:0000256" key="6">
    <source>
        <dbReference type="ARBA" id="ARBA00022692"/>
    </source>
</evidence>
<dbReference type="NCBIfam" id="TIGR01525">
    <property type="entry name" value="ATPase-IB_hvy"/>
    <property type="match status" value="1"/>
</dbReference>
<dbReference type="GO" id="GO:0043682">
    <property type="term" value="F:P-type divalent copper transporter activity"/>
    <property type="evidence" value="ECO:0007669"/>
    <property type="project" value="TreeGrafter"/>
</dbReference>
<reference evidence="17 18" key="1">
    <citation type="submission" date="2017-10" db="EMBL/GenBank/DDBJ databases">
        <title>Novel microbial diversity and functional potential in the marine mammal oral microbiome.</title>
        <authorList>
            <person name="Dudek N.K."/>
            <person name="Sun C.L."/>
            <person name="Burstein D."/>
            <person name="Kantor R.S."/>
            <person name="Aliaga Goltsman D.S."/>
            <person name="Bik E.M."/>
            <person name="Thomas B.C."/>
            <person name="Banfield J.F."/>
            <person name="Relman D.A."/>
        </authorList>
    </citation>
    <scope>NUCLEOTIDE SEQUENCE [LARGE SCALE GENOMIC DNA]</scope>
    <source>
        <strain evidence="17">DOLJORAL78_50_517</strain>
    </source>
</reference>
<dbReference type="SUPFAM" id="SSF81665">
    <property type="entry name" value="Calcium ATPase, transmembrane domain M"/>
    <property type="match status" value="1"/>
</dbReference>
<keyword evidence="7 15" id="KW-0479">Metal-binding</keyword>
<dbReference type="PRINTS" id="PR00943">
    <property type="entry name" value="CUATPASE"/>
</dbReference>
<dbReference type="Pfam" id="PF12156">
    <property type="entry name" value="ATPase-cat_bd"/>
    <property type="match status" value="1"/>
</dbReference>
<evidence type="ECO:0000256" key="9">
    <source>
        <dbReference type="ARBA" id="ARBA00022840"/>
    </source>
</evidence>
<dbReference type="Proteomes" id="UP000229278">
    <property type="component" value="Unassembled WGS sequence"/>
</dbReference>
<evidence type="ECO:0000256" key="15">
    <source>
        <dbReference type="RuleBase" id="RU362081"/>
    </source>
</evidence>
<evidence type="ECO:0000313" key="17">
    <source>
        <dbReference type="EMBL" id="PIE82851.1"/>
    </source>
</evidence>
<evidence type="ECO:0000256" key="14">
    <source>
        <dbReference type="ARBA" id="ARBA00023136"/>
    </source>
</evidence>
<dbReference type="Pfam" id="PF00122">
    <property type="entry name" value="E1-E2_ATPase"/>
    <property type="match status" value="1"/>
</dbReference>
<dbReference type="CDD" id="cd00371">
    <property type="entry name" value="HMA"/>
    <property type="match status" value="1"/>
</dbReference>
<dbReference type="InterPro" id="IPR006121">
    <property type="entry name" value="HMA_dom"/>
</dbReference>
<evidence type="ECO:0000256" key="2">
    <source>
        <dbReference type="ARBA" id="ARBA00006024"/>
    </source>
</evidence>
<evidence type="ECO:0000256" key="3">
    <source>
        <dbReference type="ARBA" id="ARBA00022448"/>
    </source>
</evidence>
<dbReference type="SUPFAM" id="SSF56784">
    <property type="entry name" value="HAD-like"/>
    <property type="match status" value="1"/>
</dbReference>
<dbReference type="InterPro" id="IPR001757">
    <property type="entry name" value="P_typ_ATPase"/>
</dbReference>
<evidence type="ECO:0000256" key="1">
    <source>
        <dbReference type="ARBA" id="ARBA00004651"/>
    </source>
</evidence>
<feature type="transmembrane region" description="Helical" evidence="15">
    <location>
        <begin position="444"/>
        <end position="463"/>
    </location>
</feature>
<keyword evidence="8 15" id="KW-0547">Nucleotide-binding</keyword>
<keyword evidence="3" id="KW-0813">Transport</keyword>
<dbReference type="Gene3D" id="3.40.1110.10">
    <property type="entry name" value="Calcium-transporting ATPase, cytoplasmic domain N"/>
    <property type="match status" value="1"/>
</dbReference>
<dbReference type="PRINTS" id="PR00119">
    <property type="entry name" value="CATATPASE"/>
</dbReference>
<dbReference type="GO" id="GO:0005524">
    <property type="term" value="F:ATP binding"/>
    <property type="evidence" value="ECO:0007669"/>
    <property type="project" value="UniProtKB-UniRule"/>
</dbReference>
<dbReference type="Pfam" id="PF00403">
    <property type="entry name" value="HMA"/>
    <property type="match status" value="1"/>
</dbReference>
<feature type="domain" description="HMA" evidence="16">
    <location>
        <begin position="110"/>
        <end position="176"/>
    </location>
</feature>
<dbReference type="EMBL" id="PDTV01000011">
    <property type="protein sequence ID" value="PIE82851.1"/>
    <property type="molecule type" value="Genomic_DNA"/>
</dbReference>
<evidence type="ECO:0000313" key="18">
    <source>
        <dbReference type="Proteomes" id="UP000229278"/>
    </source>
</evidence>
<comment type="caution">
    <text evidence="17">The sequence shown here is derived from an EMBL/GenBank/DDBJ whole genome shotgun (WGS) entry which is preliminary data.</text>
</comment>
<dbReference type="InterPro" id="IPR027256">
    <property type="entry name" value="P-typ_ATPase_IB"/>
</dbReference>
<organism evidence="17 18">
    <name type="scientific">Candidatus Contendibacter odensensis</name>
    <dbReference type="NCBI Taxonomy" id="1400860"/>
    <lineage>
        <taxon>Bacteria</taxon>
        <taxon>Pseudomonadati</taxon>
        <taxon>Pseudomonadota</taxon>
        <taxon>Gammaproteobacteria</taxon>
        <taxon>Candidatus Competibacteraceae</taxon>
        <taxon>Candidatus Contendibacter</taxon>
    </lineage>
</organism>
<protein>
    <submittedName>
        <fullName evidence="17">Cation transporter</fullName>
    </submittedName>
</protein>
<keyword evidence="6 15" id="KW-0812">Transmembrane</keyword>
<dbReference type="InterPro" id="IPR023298">
    <property type="entry name" value="ATPase_P-typ_TM_dom_sf"/>
</dbReference>
<sequence>MTTSVEPLSTQNNASVKVAETICFHCHLPVPPNTHFFAVIDGQRQPMCCHGCQAVAEAIMAAGLTDFYRHRTASSRRAEDLIPEQLRGLTLYDRPDLQRSFVRIEDTHVREAALILEGIVCAACVWLNERHINALPGVLEFRVNYSTHRARLRWDDRHIKLSDVLNAIAAIGYIAHPFDPGRQEALQKRERAVALRRLAVAGLFGMQVMMLTVGLYVGEHQGMEVWIRDFLRWICLILTTPVVIYAARPFFDAAWRDLQRRQLGMDVPVSLAIVTAFIASIGYTRQGGGEVYYDSVTMFTFFLLTGRFLEMSARHHAGQVSEALVRMLPATAARLGRDNEEEIVAVAELQPKDRVLVRPGETIPADGRIEEGSSSVDESLLSGESLPLTRKAGEVLIGGSVNIESPLIMRVEKIGADTVLSAIVRLLDRAQSERPRLSRLADQIAGWFVAGLLVVASIVFLVWWRLAGFDTAFRITLSVLVVTCPCALSLATPTAIVAATGALTRRGILTTRGHALETLAQATHVIFDKTGTLTYGRLRVTAVDTAGCLDSSRCLLLAAALERGSEHPVGRALVDAAGQMAGDGACAPVATALCNTPGGGIEGWVDSCCYRVGHPEFVAQLSGSVIARSDLDASSTRVVLGDSQGVLAWFKLEDTLRPGAAEMGAALQARGLAVELLSGDRQDAVTHIAHQVMIDKAIGGLSPQDKLDRVRALQQRGAVVVMVGDGVNDAPVLAAAQVSLAMGEGTQLAHATADMILLSEDLSHLVYSVDVARRTLWIMRENFLWAIGYNLIALPLAAGGYLTPWMSALGMSFSSLLVVVNALRLRQSK</sequence>
<evidence type="ECO:0000256" key="12">
    <source>
        <dbReference type="ARBA" id="ARBA00022989"/>
    </source>
</evidence>
<dbReference type="PANTHER" id="PTHR43520">
    <property type="entry name" value="ATP7, ISOFORM B"/>
    <property type="match status" value="1"/>
</dbReference>
<dbReference type="CDD" id="cd02079">
    <property type="entry name" value="P-type_ATPase_HM"/>
    <property type="match status" value="1"/>
</dbReference>
<keyword evidence="12 15" id="KW-1133">Transmembrane helix</keyword>
<dbReference type="SUPFAM" id="SSF55008">
    <property type="entry name" value="HMA, heavy metal-associated domain"/>
    <property type="match status" value="1"/>
</dbReference>
<feature type="transmembrane region" description="Helical" evidence="15">
    <location>
        <begin position="475"/>
        <end position="503"/>
    </location>
</feature>
<feature type="transmembrane region" description="Helical" evidence="15">
    <location>
        <begin position="263"/>
        <end position="285"/>
    </location>
</feature>
<comment type="similarity">
    <text evidence="2 15">Belongs to the cation transport ATPase (P-type) (TC 3.A.3) family. Type IB subfamily.</text>
</comment>
<dbReference type="SUPFAM" id="SSF81653">
    <property type="entry name" value="Calcium ATPase, transduction domain A"/>
    <property type="match status" value="1"/>
</dbReference>
<accession>A0A2G6PE65</accession>
<dbReference type="InterPro" id="IPR023214">
    <property type="entry name" value="HAD_sf"/>
</dbReference>